<dbReference type="GO" id="GO:0016747">
    <property type="term" value="F:acyltransferase activity, transferring groups other than amino-acyl groups"/>
    <property type="evidence" value="ECO:0007669"/>
    <property type="project" value="InterPro"/>
</dbReference>
<dbReference type="AlphaFoldDB" id="A0A939ETE3"/>
<dbReference type="SUPFAM" id="SSF55729">
    <property type="entry name" value="Acyl-CoA N-acyltransferases (Nat)"/>
    <property type="match status" value="1"/>
</dbReference>
<keyword evidence="5" id="KW-1185">Reference proteome</keyword>
<evidence type="ECO:0000256" key="2">
    <source>
        <dbReference type="ARBA" id="ARBA00023315"/>
    </source>
</evidence>
<dbReference type="RefSeq" id="WP_206981511.1">
    <property type="nucleotide sequence ID" value="NZ_JAFLQZ010000002.1"/>
</dbReference>
<reference evidence="4" key="1">
    <citation type="submission" date="2021-03" db="EMBL/GenBank/DDBJ databases">
        <authorList>
            <person name="Kim M.K."/>
        </authorList>
    </citation>
    <scope>NUCLEOTIDE SEQUENCE</scope>
    <source>
        <strain evidence="4">BT186</strain>
    </source>
</reference>
<name>A0A939ETE3_9BACT</name>
<organism evidence="4 5">
    <name type="scientific">Hymenobacter telluris</name>
    <dbReference type="NCBI Taxonomy" id="2816474"/>
    <lineage>
        <taxon>Bacteria</taxon>
        <taxon>Pseudomonadati</taxon>
        <taxon>Bacteroidota</taxon>
        <taxon>Cytophagia</taxon>
        <taxon>Cytophagales</taxon>
        <taxon>Hymenobacteraceae</taxon>
        <taxon>Hymenobacter</taxon>
    </lineage>
</organism>
<dbReference type="InterPro" id="IPR016181">
    <property type="entry name" value="Acyl_CoA_acyltransferase"/>
</dbReference>
<keyword evidence="1" id="KW-0808">Transferase</keyword>
<comment type="caution">
    <text evidence="4">The sequence shown here is derived from an EMBL/GenBank/DDBJ whole genome shotgun (WGS) entry which is preliminary data.</text>
</comment>
<dbReference type="PROSITE" id="PS51186">
    <property type="entry name" value="GNAT"/>
    <property type="match status" value="1"/>
</dbReference>
<dbReference type="InterPro" id="IPR050832">
    <property type="entry name" value="Bact_Acetyltransf"/>
</dbReference>
<accession>A0A939ETE3</accession>
<dbReference type="InterPro" id="IPR000182">
    <property type="entry name" value="GNAT_dom"/>
</dbReference>
<dbReference type="Gene3D" id="3.40.630.30">
    <property type="match status" value="1"/>
</dbReference>
<protein>
    <submittedName>
        <fullName evidence="4">GNAT family N-acetyltransferase</fullName>
    </submittedName>
</protein>
<evidence type="ECO:0000256" key="1">
    <source>
        <dbReference type="ARBA" id="ARBA00022679"/>
    </source>
</evidence>
<dbReference type="Pfam" id="PF00583">
    <property type="entry name" value="Acetyltransf_1"/>
    <property type="match status" value="1"/>
</dbReference>
<dbReference type="Proteomes" id="UP000664144">
    <property type="component" value="Unassembled WGS sequence"/>
</dbReference>
<dbReference type="EMBL" id="JAFLQZ010000002">
    <property type="protein sequence ID" value="MBO0357108.1"/>
    <property type="molecule type" value="Genomic_DNA"/>
</dbReference>
<proteinExistence type="predicted"/>
<gene>
    <name evidence="4" type="ORF">J0X19_04050</name>
</gene>
<dbReference type="PANTHER" id="PTHR43877">
    <property type="entry name" value="AMINOALKYLPHOSPHONATE N-ACETYLTRANSFERASE-RELATED-RELATED"/>
    <property type="match status" value="1"/>
</dbReference>
<keyword evidence="2" id="KW-0012">Acyltransferase</keyword>
<evidence type="ECO:0000313" key="5">
    <source>
        <dbReference type="Proteomes" id="UP000664144"/>
    </source>
</evidence>
<feature type="domain" description="N-acetyltransferase" evidence="3">
    <location>
        <begin position="26"/>
        <end position="178"/>
    </location>
</feature>
<evidence type="ECO:0000313" key="4">
    <source>
        <dbReference type="EMBL" id="MBO0357108.1"/>
    </source>
</evidence>
<dbReference type="CDD" id="cd04301">
    <property type="entry name" value="NAT_SF"/>
    <property type="match status" value="1"/>
</dbReference>
<sequence length="178" mass="19906">MSSPLVISVARRNAATAAQLAALGRQTFQDTFAADNSPEDMAAYLAATFSEEKQLAELEDKDTVFLLARMQQELVGYAKLNFNSTLGVEPGKKPDVRMEIARLYVREDWVGTGLGASLMRRIIEEARQQACRSVVLGVWEKNQRAIAFYQRFGFKVIGQHEFSLGSDKQNDLIMRKGL</sequence>
<evidence type="ECO:0000259" key="3">
    <source>
        <dbReference type="PROSITE" id="PS51186"/>
    </source>
</evidence>